<name>A0A3G1KM27_FORW1</name>
<dbReference type="KEGG" id="fwa:DCMF_00575"/>
<dbReference type="EMBL" id="CP017634">
    <property type="protein sequence ID" value="ATW23488.1"/>
    <property type="molecule type" value="Genomic_DNA"/>
</dbReference>
<keyword evidence="2" id="KW-1185">Reference proteome</keyword>
<dbReference type="SUPFAM" id="SSF47240">
    <property type="entry name" value="Ferritin-like"/>
    <property type="match status" value="1"/>
</dbReference>
<reference evidence="1 2" key="1">
    <citation type="submission" date="2016-10" db="EMBL/GenBank/DDBJ databases">
        <title>Complete Genome Sequence of Peptococcaceae strain DCMF.</title>
        <authorList>
            <person name="Edwards R.J."/>
            <person name="Holland S.I."/>
            <person name="Deshpande N.P."/>
            <person name="Wong Y.K."/>
            <person name="Ertan H."/>
            <person name="Manefield M."/>
            <person name="Russell T.L."/>
            <person name="Lee M.J."/>
        </authorList>
    </citation>
    <scope>NUCLEOTIDE SEQUENCE [LARGE SCALE GENOMIC DNA]</scope>
    <source>
        <strain evidence="1 2">DCMF</strain>
    </source>
</reference>
<evidence type="ECO:0000313" key="2">
    <source>
        <dbReference type="Proteomes" id="UP000323521"/>
    </source>
</evidence>
<gene>
    <name evidence="1" type="ORF">DCMF_00575</name>
</gene>
<organism evidence="1 2">
    <name type="scientific">Formimonas warabiya</name>
    <dbReference type="NCBI Taxonomy" id="1761012"/>
    <lineage>
        <taxon>Bacteria</taxon>
        <taxon>Bacillati</taxon>
        <taxon>Bacillota</taxon>
        <taxon>Clostridia</taxon>
        <taxon>Eubacteriales</taxon>
        <taxon>Peptococcaceae</taxon>
        <taxon>Candidatus Formimonas</taxon>
    </lineage>
</organism>
<sequence>MGTLSLLQEVLDQKEQALIQYVRYMRISQDSGNQESALLFANLAKAEEKHIAVIRNQMINMSGNDDLLNKYQRLNESNSPHLTYSAGLEH</sequence>
<dbReference type="AlphaFoldDB" id="A0A3G1KM27"/>
<dbReference type="OrthoDB" id="1808845at2"/>
<dbReference type="Proteomes" id="UP000323521">
    <property type="component" value="Chromosome"/>
</dbReference>
<protein>
    <recommendedName>
        <fullName evidence="3">Rubrerythrin diiron-binding domain-containing protein</fullName>
    </recommendedName>
</protein>
<evidence type="ECO:0000313" key="1">
    <source>
        <dbReference type="EMBL" id="ATW23488.1"/>
    </source>
</evidence>
<accession>A0A3G1KM27</accession>
<dbReference type="RefSeq" id="WP_148132632.1">
    <property type="nucleotide sequence ID" value="NZ_CP017634.1"/>
</dbReference>
<evidence type="ECO:0008006" key="3">
    <source>
        <dbReference type="Google" id="ProtNLM"/>
    </source>
</evidence>
<proteinExistence type="predicted"/>
<dbReference type="InterPro" id="IPR009078">
    <property type="entry name" value="Ferritin-like_SF"/>
</dbReference>